<evidence type="ECO:0000256" key="2">
    <source>
        <dbReference type="SAM" id="MobiDB-lite"/>
    </source>
</evidence>
<feature type="compositionally biased region" description="Basic and acidic residues" evidence="2">
    <location>
        <begin position="452"/>
        <end position="466"/>
    </location>
</feature>
<dbReference type="AlphaFoldDB" id="A0A7K9HKQ0"/>
<protein>
    <submittedName>
        <fullName evidence="4">HAUS6 protein</fullName>
    </submittedName>
</protein>
<dbReference type="EMBL" id="VWZO01008178">
    <property type="protein sequence ID" value="NXH14258.1"/>
    <property type="molecule type" value="Genomic_DNA"/>
</dbReference>
<dbReference type="InterPro" id="IPR028163">
    <property type="entry name" value="HAUS_6_N"/>
</dbReference>
<dbReference type="Pfam" id="PF14661">
    <property type="entry name" value="HAUS6_N"/>
    <property type="match status" value="1"/>
</dbReference>
<dbReference type="GO" id="GO:1990498">
    <property type="term" value="C:mitotic spindle microtubule"/>
    <property type="evidence" value="ECO:0007669"/>
    <property type="project" value="TreeGrafter"/>
</dbReference>
<dbReference type="GO" id="GO:0070652">
    <property type="term" value="C:HAUS complex"/>
    <property type="evidence" value="ECO:0007669"/>
    <property type="project" value="InterPro"/>
</dbReference>
<dbReference type="Proteomes" id="UP000534107">
    <property type="component" value="Unassembled WGS sequence"/>
</dbReference>
<reference evidence="4 5" key="1">
    <citation type="submission" date="2019-09" db="EMBL/GenBank/DDBJ databases">
        <title>Bird 10,000 Genomes (B10K) Project - Family phase.</title>
        <authorList>
            <person name="Zhang G."/>
        </authorList>
    </citation>
    <scope>NUCLEOTIDE SEQUENCE [LARGE SCALE GENOMIC DNA]</scope>
    <source>
        <strain evidence="4">B10K-DU-001-16</strain>
        <tissue evidence="4">Muscle</tissue>
    </source>
</reference>
<dbReference type="GO" id="GO:0008017">
    <property type="term" value="F:microtubule binding"/>
    <property type="evidence" value="ECO:0007669"/>
    <property type="project" value="TreeGrafter"/>
</dbReference>
<sequence>FEIPNSSAFHVIAAFLFSKLDQSRAAETFRDCYSPGGSFSDAEFRVKCCKWLKDIMSEDQRHFSHITPSSLTSHGGHKFIRLFYWFARHVLIEDMKMNSVGIDIPFAEAVKLRPKDVYMAKARNRIAYNKLLQIFQRKDFVIQEHDIKAQLLIEEIKQIKSEYAILQTQSHKMKQNDRNTKDKTETIQKVRSMWTLTMKMLTSLKKEKEIVDSLLEDCDDQCILDGTNVVFSISDLLAYRVESDIHQSCAGNVYEAEKLNFITVIQLLNEALRILRDQCCQAELEHQFQVFENKITFCNRILQVLKTRRLAIEQQHCVTSGSVSRKEEDWKVKWKSSFSLCPLNLILAWSHHSFSLPEEDEDSVFISVLDAYNSVHEACYKEDDEALETVMDKAVLLQTCNSLAPLELSEASENREVLIEKNLHIETRKKKKRPVSPKILKNENDESTTSDVQKDAGDHAIHTEPLVKKEDLLDKARDELAEEVAKTVMSESSLSDEGKGMSLEDLISSLAFNPFLTRKQIPRTPENLLTDIRSSWRKAIQTKGSSDTELASTEAVMEEAPLYARPIMKVSDSRLMCSIPPSPVTDFDPFLSQLSPKKSQFSSTECSPQEQMNISHIIESPVSETSEMCTSERTEVQKLESIVSNRNSIEDTKQSSQYVKKSMDTPDVCRTNVLPSDYFQGSLMDRVLHWNVSSLLTSVSREAGCLGILDETLPEELDSIDPNKSASSESNFAAIDSSCVTDGSKTKGGVAPEKREEEELSSTLELFCLDEEFTKTPSPKPLNERKYSLSSVLVSCKHLEEEASMVHEIPFELIDKLKDKEQLNQKLCTKEASSA</sequence>
<dbReference type="GO" id="GO:0051225">
    <property type="term" value="P:spindle assembly"/>
    <property type="evidence" value="ECO:0007669"/>
    <property type="project" value="InterPro"/>
</dbReference>
<dbReference type="OrthoDB" id="5575722at2759"/>
<evidence type="ECO:0000313" key="5">
    <source>
        <dbReference type="Proteomes" id="UP000534107"/>
    </source>
</evidence>
<feature type="non-terminal residue" evidence="4">
    <location>
        <position position="835"/>
    </location>
</feature>
<feature type="domain" description="HAUS augmin-like complex subunit 6 N-terminal" evidence="3">
    <location>
        <begin position="1"/>
        <end position="195"/>
    </location>
</feature>
<accession>A0A7K9HKQ0</accession>
<dbReference type="PANTHER" id="PTHR16151:SF2">
    <property type="entry name" value="HAUS AUGMIN-LIKE COMPLEX SUBUNIT 6"/>
    <property type="match status" value="1"/>
</dbReference>
<gene>
    <name evidence="4" type="primary">Haus6</name>
    <name evidence="4" type="ORF">BUCCAP_R09891</name>
</gene>
<keyword evidence="1" id="KW-0175">Coiled coil</keyword>
<feature type="coiled-coil region" evidence="1">
    <location>
        <begin position="142"/>
        <end position="176"/>
    </location>
</feature>
<evidence type="ECO:0000256" key="1">
    <source>
        <dbReference type="SAM" id="Coils"/>
    </source>
</evidence>
<proteinExistence type="predicted"/>
<dbReference type="PANTHER" id="PTHR16151">
    <property type="entry name" value="HAUS AUGMIN-LIKE COMPLEX SUBUNIT 6"/>
    <property type="match status" value="1"/>
</dbReference>
<dbReference type="InterPro" id="IPR026797">
    <property type="entry name" value="HAUS_6"/>
</dbReference>
<feature type="non-terminal residue" evidence="4">
    <location>
        <position position="1"/>
    </location>
</feature>
<organism evidence="4 5">
    <name type="scientific">Bucco capensis</name>
    <name type="common">collared puffbird</name>
    <dbReference type="NCBI Taxonomy" id="135168"/>
    <lineage>
        <taxon>Eukaryota</taxon>
        <taxon>Metazoa</taxon>
        <taxon>Chordata</taxon>
        <taxon>Craniata</taxon>
        <taxon>Vertebrata</taxon>
        <taxon>Euteleostomi</taxon>
        <taxon>Archelosauria</taxon>
        <taxon>Archosauria</taxon>
        <taxon>Dinosauria</taxon>
        <taxon>Saurischia</taxon>
        <taxon>Theropoda</taxon>
        <taxon>Coelurosauria</taxon>
        <taxon>Aves</taxon>
        <taxon>Neognathae</taxon>
        <taxon>Neoaves</taxon>
        <taxon>Telluraves</taxon>
        <taxon>Coraciimorphae</taxon>
        <taxon>Piciformes</taxon>
        <taxon>Bucconidae</taxon>
        <taxon>Bucco</taxon>
    </lineage>
</organism>
<feature type="region of interest" description="Disordered" evidence="2">
    <location>
        <begin position="429"/>
        <end position="466"/>
    </location>
</feature>
<evidence type="ECO:0000313" key="4">
    <source>
        <dbReference type="EMBL" id="NXH14258.1"/>
    </source>
</evidence>
<comment type="caution">
    <text evidence="4">The sequence shown here is derived from an EMBL/GenBank/DDBJ whole genome shotgun (WGS) entry which is preliminary data.</text>
</comment>
<keyword evidence="5" id="KW-1185">Reference proteome</keyword>
<name>A0A7K9HKQ0_9PICI</name>
<evidence type="ECO:0000259" key="3">
    <source>
        <dbReference type="Pfam" id="PF14661"/>
    </source>
</evidence>